<dbReference type="AlphaFoldDB" id="A0A6G0WWH5"/>
<proteinExistence type="predicted"/>
<organism evidence="1 2">
    <name type="scientific">Aphis craccivora</name>
    <name type="common">Cowpea aphid</name>
    <dbReference type="NCBI Taxonomy" id="307492"/>
    <lineage>
        <taxon>Eukaryota</taxon>
        <taxon>Metazoa</taxon>
        <taxon>Ecdysozoa</taxon>
        <taxon>Arthropoda</taxon>
        <taxon>Hexapoda</taxon>
        <taxon>Insecta</taxon>
        <taxon>Pterygota</taxon>
        <taxon>Neoptera</taxon>
        <taxon>Paraneoptera</taxon>
        <taxon>Hemiptera</taxon>
        <taxon>Sternorrhyncha</taxon>
        <taxon>Aphidomorpha</taxon>
        <taxon>Aphidoidea</taxon>
        <taxon>Aphididae</taxon>
        <taxon>Aphidini</taxon>
        <taxon>Aphis</taxon>
        <taxon>Aphis</taxon>
    </lineage>
</organism>
<evidence type="ECO:0000313" key="2">
    <source>
        <dbReference type="Proteomes" id="UP000478052"/>
    </source>
</evidence>
<dbReference type="Proteomes" id="UP000478052">
    <property type="component" value="Unassembled WGS sequence"/>
</dbReference>
<comment type="caution">
    <text evidence="1">The sequence shown here is derived from an EMBL/GenBank/DDBJ whole genome shotgun (WGS) entry which is preliminary data.</text>
</comment>
<reference evidence="1 2" key="1">
    <citation type="submission" date="2019-08" db="EMBL/GenBank/DDBJ databases">
        <title>Whole genome of Aphis craccivora.</title>
        <authorList>
            <person name="Voronova N.V."/>
            <person name="Shulinski R.S."/>
            <person name="Bandarenka Y.V."/>
            <person name="Zhorov D.G."/>
            <person name="Warner D."/>
        </authorList>
    </citation>
    <scope>NUCLEOTIDE SEQUENCE [LARGE SCALE GENOMIC DNA]</scope>
    <source>
        <strain evidence="1">180601</strain>
        <tissue evidence="1">Whole Body</tissue>
    </source>
</reference>
<protein>
    <submittedName>
        <fullName evidence="1">Uncharacterized protein</fullName>
    </submittedName>
</protein>
<name>A0A6G0WWH5_APHCR</name>
<gene>
    <name evidence="1" type="ORF">FWK35_00029629</name>
</gene>
<evidence type="ECO:0000313" key="1">
    <source>
        <dbReference type="EMBL" id="KAF0731830.1"/>
    </source>
</evidence>
<accession>A0A6G0WWH5</accession>
<dbReference type="EMBL" id="VUJU01008369">
    <property type="protein sequence ID" value="KAF0731830.1"/>
    <property type="molecule type" value="Genomic_DNA"/>
</dbReference>
<sequence>MRIPRALVVVLGTHGRETGRLHPLHREDLVQHAVPGHRNRAEVAPKCRTAETPEVVIAVVVPLVRRRRTVGLGIIVEQSVRDQLAKSLHVAHRPSRRVQKTVVARDQRFAVNEDFQIVLRVREQPPDGPPDPFAAPREHVQRTVPARPPDVAPAQLQVLVDAERAHGGCAARPVAVVLVHPPLFGLDLDTPDVRRVVARLVRRRQRRVVRAHGHQTRGTRQTFVLSAGRPVRPQEPVDFA</sequence>
<keyword evidence="2" id="KW-1185">Reference proteome</keyword>